<organism evidence="1 2">
    <name type="scientific">Fibrella forsythiae</name>
    <dbReference type="NCBI Taxonomy" id="2817061"/>
    <lineage>
        <taxon>Bacteria</taxon>
        <taxon>Pseudomonadati</taxon>
        <taxon>Bacteroidota</taxon>
        <taxon>Cytophagia</taxon>
        <taxon>Cytophagales</taxon>
        <taxon>Spirosomataceae</taxon>
        <taxon>Fibrella</taxon>
    </lineage>
</organism>
<evidence type="ECO:0008006" key="3">
    <source>
        <dbReference type="Google" id="ProtNLM"/>
    </source>
</evidence>
<keyword evidence="2" id="KW-1185">Reference proteome</keyword>
<dbReference type="EMBL" id="JAFMYW010000027">
    <property type="protein sequence ID" value="MBO0953250.1"/>
    <property type="molecule type" value="Genomic_DNA"/>
</dbReference>
<dbReference type="InterPro" id="IPR010985">
    <property type="entry name" value="Ribbon_hlx_hlx"/>
</dbReference>
<accession>A0ABS3JTA6</accession>
<evidence type="ECO:0000313" key="1">
    <source>
        <dbReference type="EMBL" id="MBO0953250.1"/>
    </source>
</evidence>
<name>A0ABS3JTA6_9BACT</name>
<dbReference type="InterPro" id="IPR053842">
    <property type="entry name" value="NikA-like"/>
</dbReference>
<dbReference type="RefSeq" id="WP_207333202.1">
    <property type="nucleotide sequence ID" value="NZ_JAFMYW010000027.1"/>
</dbReference>
<dbReference type="SUPFAM" id="SSF47598">
    <property type="entry name" value="Ribbon-helix-helix"/>
    <property type="match status" value="1"/>
</dbReference>
<protein>
    <recommendedName>
        <fullName evidence="3">Toxin-antitoxin system HicB family antitoxin</fullName>
    </recommendedName>
</protein>
<evidence type="ECO:0000313" key="2">
    <source>
        <dbReference type="Proteomes" id="UP000664628"/>
    </source>
</evidence>
<proteinExistence type="predicted"/>
<comment type="caution">
    <text evidence="1">The sequence shown here is derived from an EMBL/GenBank/DDBJ whole genome shotgun (WGS) entry which is preliminary data.</text>
</comment>
<dbReference type="Proteomes" id="UP000664628">
    <property type="component" value="Unassembled WGS sequence"/>
</dbReference>
<gene>
    <name evidence="1" type="ORF">J2I46_32060</name>
</gene>
<reference evidence="1 2" key="1">
    <citation type="submission" date="2021-03" db="EMBL/GenBank/DDBJ databases">
        <title>Fibrella sp. HMF5405 genome sequencing and assembly.</title>
        <authorList>
            <person name="Kang H."/>
            <person name="Kim H."/>
            <person name="Bae S."/>
            <person name="Joh K."/>
        </authorList>
    </citation>
    <scope>NUCLEOTIDE SEQUENCE [LARGE SCALE GENOMIC DNA]</scope>
    <source>
        <strain evidence="1 2">HMF5405</strain>
    </source>
</reference>
<sequence length="55" mass="6210">MEQKKKPPYQIRMSDELYKAAQKKAKLLGLSFSAYVRMVVATDLSKSAEGFAVKE</sequence>
<dbReference type="Pfam" id="PF21983">
    <property type="entry name" value="NikA-like"/>
    <property type="match status" value="1"/>
</dbReference>